<feature type="region of interest" description="Disordered" evidence="7">
    <location>
        <begin position="320"/>
        <end position="339"/>
    </location>
</feature>
<organism evidence="10 11">
    <name type="scientific">Mesorhabditis belari</name>
    <dbReference type="NCBI Taxonomy" id="2138241"/>
    <lineage>
        <taxon>Eukaryota</taxon>
        <taxon>Metazoa</taxon>
        <taxon>Ecdysozoa</taxon>
        <taxon>Nematoda</taxon>
        <taxon>Chromadorea</taxon>
        <taxon>Rhabditida</taxon>
        <taxon>Rhabditina</taxon>
        <taxon>Rhabditomorpha</taxon>
        <taxon>Rhabditoidea</taxon>
        <taxon>Rhabditidae</taxon>
        <taxon>Mesorhabditinae</taxon>
        <taxon>Mesorhabditis</taxon>
    </lineage>
</organism>
<feature type="transmembrane region" description="Helical" evidence="8">
    <location>
        <begin position="190"/>
        <end position="210"/>
    </location>
</feature>
<evidence type="ECO:0000313" key="10">
    <source>
        <dbReference type="Proteomes" id="UP000887575"/>
    </source>
</evidence>
<dbReference type="PANTHER" id="PTHR24241">
    <property type="entry name" value="NEUROPEPTIDE RECEPTOR-RELATED G-PROTEIN COUPLED RECEPTOR"/>
    <property type="match status" value="1"/>
</dbReference>
<dbReference type="GO" id="GO:0032870">
    <property type="term" value="P:cellular response to hormone stimulus"/>
    <property type="evidence" value="ECO:0007669"/>
    <property type="project" value="TreeGrafter"/>
</dbReference>
<comment type="subcellular location">
    <subcellularLocation>
        <location evidence="1">Cell membrane</location>
        <topology evidence="1">Multi-pass membrane protein</topology>
    </subcellularLocation>
</comment>
<evidence type="ECO:0000256" key="1">
    <source>
        <dbReference type="ARBA" id="ARBA00004651"/>
    </source>
</evidence>
<feature type="region of interest" description="Disordered" evidence="7">
    <location>
        <begin position="258"/>
        <end position="296"/>
    </location>
</feature>
<dbReference type="GO" id="GO:0042277">
    <property type="term" value="F:peptide binding"/>
    <property type="evidence" value="ECO:0007669"/>
    <property type="project" value="TreeGrafter"/>
</dbReference>
<dbReference type="Proteomes" id="UP000887575">
    <property type="component" value="Unassembled WGS sequence"/>
</dbReference>
<dbReference type="GO" id="GO:0005886">
    <property type="term" value="C:plasma membrane"/>
    <property type="evidence" value="ECO:0007669"/>
    <property type="project" value="UniProtKB-SubCell"/>
</dbReference>
<dbReference type="InterPro" id="IPR017452">
    <property type="entry name" value="GPCR_Rhodpsn_7TM"/>
</dbReference>
<name>A0AAF3EYX3_9BILA</name>
<dbReference type="Gene3D" id="1.20.1070.10">
    <property type="entry name" value="Rhodopsin 7-helix transmembrane proteins"/>
    <property type="match status" value="1"/>
</dbReference>
<evidence type="ECO:0000256" key="2">
    <source>
        <dbReference type="ARBA" id="ARBA00022475"/>
    </source>
</evidence>
<keyword evidence="3 8" id="KW-0812">Transmembrane</keyword>
<dbReference type="Pfam" id="PF00001">
    <property type="entry name" value="7tm_1"/>
    <property type="match status" value="1"/>
</dbReference>
<evidence type="ECO:0000256" key="6">
    <source>
        <dbReference type="ARBA" id="ARBA00023170"/>
    </source>
</evidence>
<evidence type="ECO:0000256" key="8">
    <source>
        <dbReference type="SAM" id="Phobius"/>
    </source>
</evidence>
<feature type="domain" description="G-protein coupled receptors family 1 profile" evidence="9">
    <location>
        <begin position="53"/>
        <end position="211"/>
    </location>
</feature>
<protein>
    <recommendedName>
        <fullName evidence="9">G-protein coupled receptors family 1 profile domain-containing protein</fullName>
    </recommendedName>
</protein>
<keyword evidence="4 8" id="KW-1133">Transmembrane helix</keyword>
<keyword evidence="5 8" id="KW-0472">Membrane</keyword>
<evidence type="ECO:0000313" key="11">
    <source>
        <dbReference type="WBParaSite" id="MBELARI_LOCUS1941"/>
    </source>
</evidence>
<evidence type="ECO:0000256" key="5">
    <source>
        <dbReference type="ARBA" id="ARBA00023136"/>
    </source>
</evidence>
<dbReference type="WBParaSite" id="MBELARI_LOCUS1941">
    <property type="protein sequence ID" value="MBELARI_LOCUS1941"/>
    <property type="gene ID" value="MBELARI_LOCUS1941"/>
</dbReference>
<dbReference type="SUPFAM" id="SSF81321">
    <property type="entry name" value="Family A G protein-coupled receptor-like"/>
    <property type="match status" value="1"/>
</dbReference>
<feature type="transmembrane region" description="Helical" evidence="8">
    <location>
        <begin position="40"/>
        <end position="62"/>
    </location>
</feature>
<keyword evidence="2" id="KW-1003">Cell membrane</keyword>
<reference evidence="11" key="1">
    <citation type="submission" date="2024-02" db="UniProtKB">
        <authorList>
            <consortium name="WormBaseParasite"/>
        </authorList>
    </citation>
    <scope>IDENTIFICATION</scope>
</reference>
<dbReference type="InterPro" id="IPR000276">
    <property type="entry name" value="GPCR_Rhodpsn"/>
</dbReference>
<feature type="transmembrane region" description="Helical" evidence="8">
    <location>
        <begin position="114"/>
        <end position="139"/>
    </location>
</feature>
<accession>A0AAF3EYX3</accession>
<feature type="compositionally biased region" description="Basic and acidic residues" evidence="7">
    <location>
        <begin position="281"/>
        <end position="293"/>
    </location>
</feature>
<sequence>MDYDCRGNFSEVCQHSIEVNGADGIAGETAQYPIGFWIEITLYFVAFFVGGPLNVMSIFKLLRARRTLKHPSALLLLRLHLNIADLITLFIYIPKQIIWLITFAWYGGDLLCRLFSFISTFCFYLHSFVIACIAIDRLFGAWHINSVSASRKAFTRVSQLLIAAWVMATILALPQTLIFKLYELDDPSEAVFVLPTMLIIFSYTTLLFILKGIIKETGTVNGHSQMTSLLVLTRKHYTSEDDHSKVTGTTFVMHDAQSIRRNSNTPPGHLERAVSPQSALHTERSERQYDQSSRRVSSPFIVADDHSLMLNHKCDGGEISQNSEDFLRPPKKAKKPQRVPVSPFAIGKITKARKVRWLKRV</sequence>
<proteinExistence type="predicted"/>
<dbReference type="AlphaFoldDB" id="A0AAF3EYX3"/>
<dbReference type="GO" id="GO:0004930">
    <property type="term" value="F:G protein-coupled receptor activity"/>
    <property type="evidence" value="ECO:0007669"/>
    <property type="project" value="InterPro"/>
</dbReference>
<evidence type="ECO:0000256" key="7">
    <source>
        <dbReference type="SAM" id="MobiDB-lite"/>
    </source>
</evidence>
<dbReference type="PANTHER" id="PTHR24241:SF59">
    <property type="entry name" value="ADIPOKINETIC HORMONE RECEPTOR, ISOFORM C"/>
    <property type="match status" value="1"/>
</dbReference>
<keyword evidence="10" id="KW-1185">Reference proteome</keyword>
<feature type="transmembrane region" description="Helical" evidence="8">
    <location>
        <begin position="160"/>
        <end position="178"/>
    </location>
</feature>
<dbReference type="PROSITE" id="PS50262">
    <property type="entry name" value="G_PROTEIN_RECEP_F1_2"/>
    <property type="match status" value="1"/>
</dbReference>
<evidence type="ECO:0000259" key="9">
    <source>
        <dbReference type="PROSITE" id="PS50262"/>
    </source>
</evidence>
<evidence type="ECO:0000256" key="3">
    <source>
        <dbReference type="ARBA" id="ARBA00022692"/>
    </source>
</evidence>
<evidence type="ECO:0000256" key="4">
    <source>
        <dbReference type="ARBA" id="ARBA00022989"/>
    </source>
</evidence>
<keyword evidence="6" id="KW-0675">Receptor</keyword>